<reference evidence="4 5" key="1">
    <citation type="journal article" date="2019" name="Int. J. Syst. Evol. Microbiol.">
        <title>The Global Catalogue of Microorganisms (GCM) 10K type strain sequencing project: providing services to taxonomists for standard genome sequencing and annotation.</title>
        <authorList>
            <consortium name="The Broad Institute Genomics Platform"/>
            <consortium name="The Broad Institute Genome Sequencing Center for Infectious Disease"/>
            <person name="Wu L."/>
            <person name="Ma J."/>
        </authorList>
    </citation>
    <scope>NUCLEOTIDE SEQUENCE [LARGE SCALE GENOMIC DNA]</scope>
    <source>
        <strain evidence="4 5">JCM 15478</strain>
    </source>
</reference>
<dbReference type="PANTHER" id="PTHR48106:SF13">
    <property type="entry name" value="QUINONE OXIDOREDUCTASE-RELATED"/>
    <property type="match status" value="1"/>
</dbReference>
<sequence length="312" mass="32173">MITEVVLRGVGEPAGPRLRLRTRPVPPLLAGQVLVRVEAAGVSRAERQMCRGTYRDQPPFPFVPGHDVVGVVDTLAGVGTQAPDGSQRLAVGQRVAALTGTGAWADRLVLAADDLVAVPDGLHGTEAETVLVDGVTARRMLAAAHVSDGDTVVVLGAADAVGSLLVQLARHVGARVIGVAAAYHLPYVREIGAIPLDRDTDVAAGIRRIAPRGAAAVFDHAADGTGGPVCGPDGLVGRTVTSVDLWSGRERNPRSHRAELHADLHAVFGHLAAGEITARIARAFPLSQIAEALRYAGSGAAAGKVVLLPDTA</sequence>
<dbReference type="Pfam" id="PF08240">
    <property type="entry name" value="ADH_N"/>
    <property type="match status" value="1"/>
</dbReference>
<dbReference type="SUPFAM" id="SSF51735">
    <property type="entry name" value="NAD(P)-binding Rossmann-fold domains"/>
    <property type="match status" value="1"/>
</dbReference>
<dbReference type="Gene3D" id="3.90.180.10">
    <property type="entry name" value="Medium-chain alcohol dehydrogenases, catalytic domain"/>
    <property type="match status" value="2"/>
</dbReference>
<dbReference type="InterPro" id="IPR013154">
    <property type="entry name" value="ADH-like_N"/>
</dbReference>
<evidence type="ECO:0000256" key="2">
    <source>
        <dbReference type="ARBA" id="ARBA00023002"/>
    </source>
</evidence>
<organism evidence="4 5">
    <name type="scientific">Streptomyces albiaxialis</name>
    <dbReference type="NCBI Taxonomy" id="329523"/>
    <lineage>
        <taxon>Bacteria</taxon>
        <taxon>Bacillati</taxon>
        <taxon>Actinomycetota</taxon>
        <taxon>Actinomycetes</taxon>
        <taxon>Kitasatosporales</taxon>
        <taxon>Streptomycetaceae</taxon>
        <taxon>Streptomyces</taxon>
    </lineage>
</organism>
<dbReference type="EMBL" id="BAAAPE010000025">
    <property type="protein sequence ID" value="GAA2101334.1"/>
    <property type="molecule type" value="Genomic_DNA"/>
</dbReference>
<dbReference type="Gene3D" id="3.40.50.720">
    <property type="entry name" value="NAD(P)-binding Rossmann-like Domain"/>
    <property type="match status" value="1"/>
</dbReference>
<dbReference type="InterPro" id="IPR020843">
    <property type="entry name" value="ER"/>
</dbReference>
<comment type="caution">
    <text evidence="4">The sequence shown here is derived from an EMBL/GenBank/DDBJ whole genome shotgun (WGS) entry which is preliminary data.</text>
</comment>
<dbReference type="SUPFAM" id="SSF50129">
    <property type="entry name" value="GroES-like"/>
    <property type="match status" value="1"/>
</dbReference>
<evidence type="ECO:0000313" key="5">
    <source>
        <dbReference type="Proteomes" id="UP001500016"/>
    </source>
</evidence>
<accession>A0ABN2WZB6</accession>
<gene>
    <name evidence="4" type="ORF">GCM10009801_74510</name>
</gene>
<dbReference type="SMART" id="SM00829">
    <property type="entry name" value="PKS_ER"/>
    <property type="match status" value="1"/>
</dbReference>
<dbReference type="Proteomes" id="UP001500016">
    <property type="component" value="Unassembled WGS sequence"/>
</dbReference>
<feature type="domain" description="Enoyl reductase (ER)" evidence="3">
    <location>
        <begin position="15"/>
        <end position="307"/>
    </location>
</feature>
<name>A0ABN2WZB6_9ACTN</name>
<keyword evidence="2" id="KW-0560">Oxidoreductase</keyword>
<proteinExistence type="predicted"/>
<keyword evidence="1" id="KW-0521">NADP</keyword>
<dbReference type="RefSeq" id="WP_344534780.1">
    <property type="nucleotide sequence ID" value="NZ_BAAAPE010000025.1"/>
</dbReference>
<dbReference type="PANTHER" id="PTHR48106">
    <property type="entry name" value="QUINONE OXIDOREDUCTASE PIG3-RELATED"/>
    <property type="match status" value="1"/>
</dbReference>
<evidence type="ECO:0000313" key="4">
    <source>
        <dbReference type="EMBL" id="GAA2101334.1"/>
    </source>
</evidence>
<evidence type="ECO:0000259" key="3">
    <source>
        <dbReference type="SMART" id="SM00829"/>
    </source>
</evidence>
<dbReference type="Pfam" id="PF13602">
    <property type="entry name" value="ADH_zinc_N_2"/>
    <property type="match status" value="1"/>
</dbReference>
<keyword evidence="5" id="KW-1185">Reference proteome</keyword>
<protein>
    <submittedName>
        <fullName evidence="4">Medium chain dehydrogenase/reductase family protein</fullName>
    </submittedName>
</protein>
<dbReference type="InterPro" id="IPR011032">
    <property type="entry name" value="GroES-like_sf"/>
</dbReference>
<evidence type="ECO:0000256" key="1">
    <source>
        <dbReference type="ARBA" id="ARBA00022857"/>
    </source>
</evidence>
<dbReference type="InterPro" id="IPR036291">
    <property type="entry name" value="NAD(P)-bd_dom_sf"/>
</dbReference>